<name>A0A5J4WAQ4_9EUKA</name>
<sequence>MRSISEYLRACINMNKEAIFYYNSIHESELSEAYYFQQLNKRLASHIFWYLALFGYDFEIPLATKDIIKDQPSYLPVHSPTIVDTADLILKIADLPSPFDALYAIASAKSFDV</sequence>
<dbReference type="Proteomes" id="UP000324800">
    <property type="component" value="Unassembled WGS sequence"/>
</dbReference>
<dbReference type="EMBL" id="SNRW01002698">
    <property type="protein sequence ID" value="KAA6391981.1"/>
    <property type="molecule type" value="Genomic_DNA"/>
</dbReference>
<accession>A0A5J4WAQ4</accession>
<organism evidence="1 2">
    <name type="scientific">Streblomastix strix</name>
    <dbReference type="NCBI Taxonomy" id="222440"/>
    <lineage>
        <taxon>Eukaryota</taxon>
        <taxon>Metamonada</taxon>
        <taxon>Preaxostyla</taxon>
        <taxon>Oxymonadida</taxon>
        <taxon>Streblomastigidae</taxon>
        <taxon>Streblomastix</taxon>
    </lineage>
</organism>
<reference evidence="1 2" key="1">
    <citation type="submission" date="2019-03" db="EMBL/GenBank/DDBJ databases">
        <title>Single cell metagenomics reveals metabolic interactions within the superorganism composed of flagellate Streblomastix strix and complex community of Bacteroidetes bacteria on its surface.</title>
        <authorList>
            <person name="Treitli S.C."/>
            <person name="Kolisko M."/>
            <person name="Husnik F."/>
            <person name="Keeling P."/>
            <person name="Hampl V."/>
        </authorList>
    </citation>
    <scope>NUCLEOTIDE SEQUENCE [LARGE SCALE GENOMIC DNA]</scope>
    <source>
        <strain evidence="1">ST1C</strain>
    </source>
</reference>
<evidence type="ECO:0000313" key="2">
    <source>
        <dbReference type="Proteomes" id="UP000324800"/>
    </source>
</evidence>
<dbReference type="AlphaFoldDB" id="A0A5J4WAQ4"/>
<evidence type="ECO:0000313" key="1">
    <source>
        <dbReference type="EMBL" id="KAA6391981.1"/>
    </source>
</evidence>
<comment type="caution">
    <text evidence="1">The sequence shown here is derived from an EMBL/GenBank/DDBJ whole genome shotgun (WGS) entry which is preliminary data.</text>
</comment>
<protein>
    <submittedName>
        <fullName evidence="1">Uncharacterized protein</fullName>
    </submittedName>
</protein>
<proteinExistence type="predicted"/>
<gene>
    <name evidence="1" type="ORF">EZS28_012493</name>
</gene>